<dbReference type="PANTHER" id="PTHR43875">
    <property type="entry name" value="MALTODEXTRIN IMPORT ATP-BINDING PROTEIN MSMX"/>
    <property type="match status" value="1"/>
</dbReference>
<dbReference type="RefSeq" id="WP_011943136.1">
    <property type="nucleotide sequence ID" value="NC_009486.1"/>
</dbReference>
<dbReference type="SUPFAM" id="SSF52540">
    <property type="entry name" value="P-loop containing nucleoside triphosphate hydrolases"/>
    <property type="match status" value="1"/>
</dbReference>
<keyword evidence="3" id="KW-0547">Nucleotide-binding</keyword>
<dbReference type="GO" id="GO:0008643">
    <property type="term" value="P:carbohydrate transport"/>
    <property type="evidence" value="ECO:0007669"/>
    <property type="project" value="InterPro"/>
</dbReference>
<dbReference type="Proteomes" id="UP000006558">
    <property type="component" value="Chromosome"/>
</dbReference>
<evidence type="ECO:0000256" key="4">
    <source>
        <dbReference type="ARBA" id="ARBA00022840"/>
    </source>
</evidence>
<dbReference type="eggNOG" id="COG3842">
    <property type="taxonomic scope" value="Bacteria"/>
</dbReference>
<evidence type="ECO:0000259" key="7">
    <source>
        <dbReference type="PROSITE" id="PS50893"/>
    </source>
</evidence>
<dbReference type="SUPFAM" id="SSF50331">
    <property type="entry name" value="MOP-like"/>
    <property type="match status" value="1"/>
</dbReference>
<evidence type="ECO:0000313" key="8">
    <source>
        <dbReference type="EMBL" id="ABQ46522.1"/>
    </source>
</evidence>
<dbReference type="Gene3D" id="3.40.50.300">
    <property type="entry name" value="P-loop containing nucleotide triphosphate hydrolases"/>
    <property type="match status" value="1"/>
</dbReference>
<evidence type="ECO:0000313" key="9">
    <source>
        <dbReference type="Proteomes" id="UP000006558"/>
    </source>
</evidence>
<dbReference type="CDD" id="cd03301">
    <property type="entry name" value="ABC_MalK_N"/>
    <property type="match status" value="1"/>
</dbReference>
<dbReference type="GO" id="GO:0140359">
    <property type="term" value="F:ABC-type transporter activity"/>
    <property type="evidence" value="ECO:0007669"/>
    <property type="project" value="InterPro"/>
</dbReference>
<keyword evidence="1" id="KW-0813">Transport</keyword>
<reference evidence="9" key="1">
    <citation type="submission" date="2007-05" db="EMBL/GenBank/DDBJ databases">
        <title>Complete sequence of Thermotoga petrophila RKU-1.</title>
        <authorList>
            <consortium name="US DOE Joint Genome Institute"/>
            <person name="Copeland A."/>
            <person name="Lucas S."/>
            <person name="Lapidus A."/>
            <person name="Barry K."/>
            <person name="Glavina del Rio T."/>
            <person name="Dalin E."/>
            <person name="Tice H."/>
            <person name="Pitluck S."/>
            <person name="Sims D."/>
            <person name="Brettin T."/>
            <person name="Bruce D."/>
            <person name="Detter J.C."/>
            <person name="Han C."/>
            <person name="Tapia R."/>
            <person name="Schmutz J."/>
            <person name="Larimer F."/>
            <person name="Land M."/>
            <person name="Hauser L."/>
            <person name="Kyrpides N."/>
            <person name="Mikhailova N."/>
            <person name="Nelson K."/>
            <person name="Gogarten J.P."/>
            <person name="Noll K."/>
            <person name="Richardson P."/>
        </authorList>
    </citation>
    <scope>NUCLEOTIDE SEQUENCE [LARGE SCALE GENOMIC DNA]</scope>
    <source>
        <strain evidence="9">ATCC BAA-488 / DSM 13995 / JCM 10881 / RKU-1</strain>
    </source>
</reference>
<reference evidence="8 9" key="2">
    <citation type="journal article" date="2009" name="Proc. Natl. Acad. Sci. U.S.A.">
        <title>On the chimeric nature, thermophilic origin, and phylogenetic placement of the Thermotogales.</title>
        <authorList>
            <person name="Zhaxybayeva O."/>
            <person name="Swithers K.S."/>
            <person name="Lapierre P."/>
            <person name="Fournier G.P."/>
            <person name="Bickhart D.M."/>
            <person name="DeBoy R.T."/>
            <person name="Nelson K.E."/>
            <person name="Nesbo C.L."/>
            <person name="Doolittle W.F."/>
            <person name="Gogarten J.P."/>
            <person name="Noll K.M."/>
        </authorList>
    </citation>
    <scope>NUCLEOTIDE SEQUENCE [LARGE SCALE GENOMIC DNA]</scope>
    <source>
        <strain evidence="9">ATCC BAA-488 / DSM 13995 / JCM 10881 / RKU-1</strain>
    </source>
</reference>
<dbReference type="HOGENOM" id="CLU_000604_1_1_0"/>
<dbReference type="InterPro" id="IPR008995">
    <property type="entry name" value="Mo/tungstate-bd_C_term_dom"/>
</dbReference>
<dbReference type="FunFam" id="3.40.50.300:FF:000042">
    <property type="entry name" value="Maltose/maltodextrin ABC transporter, ATP-binding protein"/>
    <property type="match status" value="1"/>
</dbReference>
<dbReference type="InterPro" id="IPR013611">
    <property type="entry name" value="Transp-assoc_OB_typ2"/>
</dbReference>
<dbReference type="EMBL" id="CP000702">
    <property type="protein sequence ID" value="ABQ46522.1"/>
    <property type="molecule type" value="Genomic_DNA"/>
</dbReference>
<dbReference type="GO" id="GO:0055052">
    <property type="term" value="C:ATP-binding cassette (ABC) transporter complex, substrate-binding subunit-containing"/>
    <property type="evidence" value="ECO:0007669"/>
    <property type="project" value="TreeGrafter"/>
</dbReference>
<dbReference type="InterPro" id="IPR027417">
    <property type="entry name" value="P-loop_NTPase"/>
</dbReference>
<dbReference type="InterPro" id="IPR017871">
    <property type="entry name" value="ABC_transporter-like_CS"/>
</dbReference>
<evidence type="ECO:0000256" key="3">
    <source>
        <dbReference type="ARBA" id="ARBA00022741"/>
    </source>
</evidence>
<accession>A5IJZ9</accession>
<dbReference type="InterPro" id="IPR047641">
    <property type="entry name" value="ABC_transpr_MalK/UgpC-like"/>
</dbReference>
<dbReference type="PROSITE" id="PS50893">
    <property type="entry name" value="ABC_TRANSPORTER_2"/>
    <property type="match status" value="1"/>
</dbReference>
<sequence>MPSIRVVNLKKYFGKVKAVDGVSFEVKDGEFVALLGPSGCGKTTTLLTLAGIYRPTAGEIYFDDVLVNDIPPKYREVGMVFQNYALYPHMTVFENIAFPLKARKLPKDEIEKRVLEIARKLLIDNLLDRKPSQLSGGQQQRVALARALVKQPKVLLFDEPLSNLDANLRMIMRAEIKHLQQELGITSVYVTHDQAEAMTMASRIAVFNQGKLVQYGTPDEVYDSPKNMFVASFIGNPPTNFLRDFSVSVENKQTILKRDDVIIKLPEPVDVKLKEVVVGIRPEHCRISCERVENSIPGVVYVVEPLGRDIIVNVKTEKGEIIKVFGDTGKAPQPGENVFLVPDLGRIHLFNPETEETIL</sequence>
<proteinExistence type="predicted"/>
<evidence type="ECO:0000256" key="6">
    <source>
        <dbReference type="ARBA" id="ARBA00023136"/>
    </source>
</evidence>
<keyword evidence="5" id="KW-1278">Translocase</keyword>
<evidence type="ECO:0000256" key="5">
    <source>
        <dbReference type="ARBA" id="ARBA00022967"/>
    </source>
</evidence>
<dbReference type="GO" id="GO:0016887">
    <property type="term" value="F:ATP hydrolysis activity"/>
    <property type="evidence" value="ECO:0007669"/>
    <property type="project" value="InterPro"/>
</dbReference>
<evidence type="ECO:0000256" key="1">
    <source>
        <dbReference type="ARBA" id="ARBA00022448"/>
    </source>
</evidence>
<feature type="domain" description="ABC transporter" evidence="7">
    <location>
        <begin position="4"/>
        <end position="234"/>
    </location>
</feature>
<dbReference type="InterPro" id="IPR012340">
    <property type="entry name" value="NA-bd_OB-fold"/>
</dbReference>
<dbReference type="SMART" id="SM00382">
    <property type="entry name" value="AAA"/>
    <property type="match status" value="1"/>
</dbReference>
<dbReference type="AlphaFoldDB" id="A5IJZ9"/>
<dbReference type="GO" id="GO:0005524">
    <property type="term" value="F:ATP binding"/>
    <property type="evidence" value="ECO:0007669"/>
    <property type="project" value="UniProtKB-KW"/>
</dbReference>
<keyword evidence="6" id="KW-0472">Membrane</keyword>
<dbReference type="PROSITE" id="PS00211">
    <property type="entry name" value="ABC_TRANSPORTER_1"/>
    <property type="match status" value="1"/>
</dbReference>
<keyword evidence="4" id="KW-0067">ATP-binding</keyword>
<dbReference type="PANTHER" id="PTHR43875:SF15">
    <property type="entry name" value="TREHALOSE IMPORT ATP-BINDING PROTEIN SUGC"/>
    <property type="match status" value="1"/>
</dbReference>
<dbReference type="Gene3D" id="2.40.50.100">
    <property type="match status" value="1"/>
</dbReference>
<dbReference type="Pfam" id="PF08402">
    <property type="entry name" value="TOBE_2"/>
    <property type="match status" value="1"/>
</dbReference>
<organism evidence="8 9">
    <name type="scientific">Thermotoga petrophila (strain ATCC BAA-488 / DSM 13995 / JCM 10881 / RKU-1)</name>
    <dbReference type="NCBI Taxonomy" id="390874"/>
    <lineage>
        <taxon>Bacteria</taxon>
        <taxon>Thermotogati</taxon>
        <taxon>Thermotogota</taxon>
        <taxon>Thermotogae</taxon>
        <taxon>Thermotogales</taxon>
        <taxon>Thermotogaceae</taxon>
        <taxon>Thermotoga</taxon>
    </lineage>
</organism>
<dbReference type="STRING" id="390874.Tpet_0500"/>
<dbReference type="InterPro" id="IPR015855">
    <property type="entry name" value="ABC_transpr_MalK-like"/>
</dbReference>
<keyword evidence="2" id="KW-1003">Cell membrane</keyword>
<dbReference type="Gene3D" id="2.40.50.140">
    <property type="entry name" value="Nucleic acid-binding proteins"/>
    <property type="match status" value="1"/>
</dbReference>
<dbReference type="InterPro" id="IPR003593">
    <property type="entry name" value="AAA+_ATPase"/>
</dbReference>
<dbReference type="InterPro" id="IPR003439">
    <property type="entry name" value="ABC_transporter-like_ATP-bd"/>
</dbReference>
<dbReference type="KEGG" id="tpt:Tpet_0500"/>
<dbReference type="Pfam" id="PF00005">
    <property type="entry name" value="ABC_tran"/>
    <property type="match status" value="1"/>
</dbReference>
<evidence type="ECO:0000256" key="2">
    <source>
        <dbReference type="ARBA" id="ARBA00022475"/>
    </source>
</evidence>
<gene>
    <name evidence="8" type="ordered locus">Tpet_0500</name>
</gene>
<protein>
    <submittedName>
        <fullName evidence="8">ABC transporter related</fullName>
    </submittedName>
</protein>
<name>A5IJZ9_THEP1</name>